<reference evidence="1" key="1">
    <citation type="submission" date="2020-06" db="EMBL/GenBank/DDBJ databases">
        <title>Unique genomic features of the anaerobic methanotrophic archaea.</title>
        <authorList>
            <person name="Chadwick G.L."/>
            <person name="Skennerton C.T."/>
            <person name="Laso-Perez R."/>
            <person name="Leu A.O."/>
            <person name="Speth D.R."/>
            <person name="Yu H."/>
            <person name="Morgan-Lang C."/>
            <person name="Hatzenpichler R."/>
            <person name="Goudeau D."/>
            <person name="Malmstrom R."/>
            <person name="Brazelton W.J."/>
            <person name="Woyke T."/>
            <person name="Hallam S.J."/>
            <person name="Tyson G.W."/>
            <person name="Wegener G."/>
            <person name="Boetius A."/>
            <person name="Orphan V."/>
        </authorList>
    </citation>
    <scope>NUCLEOTIDE SEQUENCE</scope>
</reference>
<proteinExistence type="predicted"/>
<dbReference type="EMBL" id="MT631162">
    <property type="protein sequence ID" value="QNO45936.1"/>
    <property type="molecule type" value="Genomic_DNA"/>
</dbReference>
<organism evidence="1">
    <name type="scientific">Candidatus Methanogaster sp. ANME-2c ERB4</name>
    <dbReference type="NCBI Taxonomy" id="2759911"/>
    <lineage>
        <taxon>Archaea</taxon>
        <taxon>Methanobacteriati</taxon>
        <taxon>Methanobacteriota</taxon>
        <taxon>Stenosarchaea group</taxon>
        <taxon>Methanomicrobia</taxon>
        <taxon>Methanosarcinales</taxon>
        <taxon>ANME-2 cluster</taxon>
        <taxon>Candidatus Methanogasteraceae</taxon>
        <taxon>Candidatus Methanogaster</taxon>
    </lineage>
</organism>
<evidence type="ECO:0000313" key="1">
    <source>
        <dbReference type="EMBL" id="QNO45936.1"/>
    </source>
</evidence>
<protein>
    <submittedName>
        <fullName evidence="1">Uncharacterized protein</fullName>
    </submittedName>
</protein>
<dbReference type="AlphaFoldDB" id="A0A7G9YD52"/>
<sequence length="60" mass="7126">MVSCLLLLVPDIWNEEGLYWGEMLFRGGYRAVWGENRMNQTELFDIRMRAVAKTSLPEYR</sequence>
<accession>A0A7G9YD52</accession>
<gene>
    <name evidence="1" type="ORF">DMJHIOCL_00015</name>
</gene>
<name>A0A7G9YD52_9EURY</name>